<evidence type="ECO:0000256" key="5">
    <source>
        <dbReference type="ARBA" id="ARBA00037900"/>
    </source>
</evidence>
<reference evidence="9 10" key="1">
    <citation type="journal article" date="2014" name="Genome Announc.">
        <title>Draft genome sequence of the pathogenic fungus Scedosporium apiospermum.</title>
        <authorList>
            <person name="Vandeputte P."/>
            <person name="Ghamrawi S."/>
            <person name="Rechenmann M."/>
            <person name="Iltis A."/>
            <person name="Giraud S."/>
            <person name="Fleury M."/>
            <person name="Thornton C."/>
            <person name="Delhaes L."/>
            <person name="Meyer W."/>
            <person name="Papon N."/>
            <person name="Bouchara J.P."/>
        </authorList>
    </citation>
    <scope>NUCLEOTIDE SEQUENCE [LARGE SCALE GENOMIC DNA]</scope>
    <source>
        <strain evidence="9 10">IHEM 14462</strain>
    </source>
</reference>
<comment type="caution">
    <text evidence="9">The sequence shown here is derived from an EMBL/GenBank/DDBJ whole genome shotgun (WGS) entry which is preliminary data.</text>
</comment>
<evidence type="ECO:0000256" key="2">
    <source>
        <dbReference type="ARBA" id="ARBA00022642"/>
    </source>
</evidence>
<dbReference type="InterPro" id="IPR000868">
    <property type="entry name" value="Isochorismatase-like_dom"/>
</dbReference>
<dbReference type="Pfam" id="PF00857">
    <property type="entry name" value="Isochorismatase"/>
    <property type="match status" value="1"/>
</dbReference>
<dbReference type="VEuPathDB" id="FungiDB:SAPIO_CDS1345"/>
<comment type="pathway">
    <text evidence="5">Cofactor biosynthesis; nicotinate biosynthesis; nicotinate from nicotinamide: step 1/1.</text>
</comment>
<evidence type="ECO:0000259" key="8">
    <source>
        <dbReference type="Pfam" id="PF00857"/>
    </source>
</evidence>
<dbReference type="GO" id="GO:0019363">
    <property type="term" value="P:pyridine nucleotide biosynthetic process"/>
    <property type="evidence" value="ECO:0007669"/>
    <property type="project" value="UniProtKB-KW"/>
</dbReference>
<evidence type="ECO:0000256" key="6">
    <source>
        <dbReference type="ARBA" id="ARBA00039017"/>
    </source>
</evidence>
<feature type="domain" description="Isochorismatase-like" evidence="8">
    <location>
        <begin position="80"/>
        <end position="210"/>
    </location>
</feature>
<dbReference type="AlphaFoldDB" id="A0A084GF44"/>
<dbReference type="EC" id="3.5.1.19" evidence="6"/>
<accession>A0A084GF44</accession>
<keyword evidence="3" id="KW-0479">Metal-binding</keyword>
<evidence type="ECO:0000256" key="3">
    <source>
        <dbReference type="ARBA" id="ARBA00022723"/>
    </source>
</evidence>
<dbReference type="InterPro" id="IPR036380">
    <property type="entry name" value="Isochorismatase-like_sf"/>
</dbReference>
<dbReference type="CDD" id="cd01011">
    <property type="entry name" value="nicotinamidase"/>
    <property type="match status" value="1"/>
</dbReference>
<evidence type="ECO:0000256" key="1">
    <source>
        <dbReference type="ARBA" id="ARBA00006336"/>
    </source>
</evidence>
<dbReference type="RefSeq" id="XP_016645755.1">
    <property type="nucleotide sequence ID" value="XM_016784639.1"/>
</dbReference>
<evidence type="ECO:0000313" key="10">
    <source>
        <dbReference type="Proteomes" id="UP000028545"/>
    </source>
</evidence>
<dbReference type="PANTHER" id="PTHR11080:SF2">
    <property type="entry name" value="LD05707P"/>
    <property type="match status" value="1"/>
</dbReference>
<protein>
    <recommendedName>
        <fullName evidence="6">nicotinamidase</fullName>
        <ecNumber evidence="6">3.5.1.19</ecNumber>
    </recommendedName>
    <alternativeName>
        <fullName evidence="7">Nicotinamide deamidase</fullName>
    </alternativeName>
</protein>
<evidence type="ECO:0000256" key="7">
    <source>
        <dbReference type="ARBA" id="ARBA00043224"/>
    </source>
</evidence>
<dbReference type="GO" id="GO:0008936">
    <property type="term" value="F:nicotinamidase activity"/>
    <property type="evidence" value="ECO:0007669"/>
    <property type="project" value="UniProtKB-EC"/>
</dbReference>
<dbReference type="Proteomes" id="UP000028545">
    <property type="component" value="Unassembled WGS sequence"/>
</dbReference>
<dbReference type="KEGG" id="sapo:SAPIO_CDS1345"/>
<name>A0A084GF44_PSEDA</name>
<dbReference type="HOGENOM" id="CLU_068979_13_0_1"/>
<dbReference type="GO" id="GO:0046872">
    <property type="term" value="F:metal ion binding"/>
    <property type="evidence" value="ECO:0007669"/>
    <property type="project" value="UniProtKB-KW"/>
</dbReference>
<proteinExistence type="inferred from homology"/>
<dbReference type="SUPFAM" id="SSF52499">
    <property type="entry name" value="Isochorismatase-like hydrolases"/>
    <property type="match status" value="1"/>
</dbReference>
<dbReference type="EMBL" id="JOWA01000055">
    <property type="protein sequence ID" value="KEZ45956.1"/>
    <property type="molecule type" value="Genomic_DNA"/>
</dbReference>
<organism evidence="9 10">
    <name type="scientific">Pseudallescheria apiosperma</name>
    <name type="common">Scedosporium apiospermum</name>
    <dbReference type="NCBI Taxonomy" id="563466"/>
    <lineage>
        <taxon>Eukaryota</taxon>
        <taxon>Fungi</taxon>
        <taxon>Dikarya</taxon>
        <taxon>Ascomycota</taxon>
        <taxon>Pezizomycotina</taxon>
        <taxon>Sordariomycetes</taxon>
        <taxon>Hypocreomycetidae</taxon>
        <taxon>Microascales</taxon>
        <taxon>Microascaceae</taxon>
        <taxon>Scedosporium</taxon>
    </lineage>
</organism>
<keyword evidence="10" id="KW-1185">Reference proteome</keyword>
<dbReference type="OMA" id="DFVDSWP"/>
<evidence type="ECO:0000313" key="9">
    <source>
        <dbReference type="EMBL" id="KEZ45956.1"/>
    </source>
</evidence>
<evidence type="ECO:0000256" key="4">
    <source>
        <dbReference type="ARBA" id="ARBA00022801"/>
    </source>
</evidence>
<dbReference type="InterPro" id="IPR052347">
    <property type="entry name" value="Isochorismatase_Nicotinamidase"/>
</dbReference>
<dbReference type="Gene3D" id="3.40.50.850">
    <property type="entry name" value="Isochorismatase-like"/>
    <property type="match status" value="1"/>
</dbReference>
<dbReference type="PANTHER" id="PTHR11080">
    <property type="entry name" value="PYRAZINAMIDASE/NICOTINAMIDASE"/>
    <property type="match status" value="1"/>
</dbReference>
<sequence>MAYKPALLVVDLQEDFCPPNGALPVPSARSILPPTNLLLTYPFPLKLATLDWHPPTHISFASNHPSAAPFTSTHTIHHPEDPSLSYTTPLWPVHCVQDTPGASLVPELRADLLDDVIRKGTNPTVEMYSAFYDPYKVSDSGLAKRLRDEGVTHVFVVGLAADYCVRWSAVDAAREGFVTYIVEEGTRAVDPDKWEDVKKEIEKEGVRVVGMAGEEVERVRKLGEARG</sequence>
<dbReference type="GeneID" id="27720417"/>
<keyword evidence="4" id="KW-0378">Hydrolase</keyword>
<dbReference type="OrthoDB" id="3341310at2759"/>
<keyword evidence="2" id="KW-0662">Pyridine nucleotide biosynthesis</keyword>
<gene>
    <name evidence="9" type="ORF">SAPIO_CDS1345</name>
</gene>
<comment type="similarity">
    <text evidence="1">Belongs to the isochorismatase family.</text>
</comment>